<gene>
    <name evidence="2" type="ORF">IMC76_01900</name>
</gene>
<keyword evidence="1" id="KW-0732">Signal</keyword>
<dbReference type="RefSeq" id="WP_025803154.1">
    <property type="nucleotide sequence ID" value="NZ_CP053842.1"/>
</dbReference>
<protein>
    <submittedName>
        <fullName evidence="2">DUF3108 domain-containing protein</fullName>
    </submittedName>
</protein>
<dbReference type="OrthoDB" id="5363140at2"/>
<proteinExistence type="predicted"/>
<dbReference type="Proteomes" id="UP000594749">
    <property type="component" value="Chromosome"/>
</dbReference>
<name>A0A7M1LG72_9BACT</name>
<feature type="signal peptide" evidence="1">
    <location>
        <begin position="1"/>
        <end position="21"/>
    </location>
</feature>
<feature type="chain" id="PRO_5029872687" evidence="1">
    <location>
        <begin position="22"/>
        <end position="252"/>
    </location>
</feature>
<evidence type="ECO:0000313" key="3">
    <source>
        <dbReference type="Proteomes" id="UP000594749"/>
    </source>
</evidence>
<dbReference type="AlphaFoldDB" id="A0A7M1LG72"/>
<sequence>MRVILALALALNFIFSSEVEAIFEISFGIFGKVGEAKTRLIKYDNNSTYELFMDAKAIGAIDKLSGQRREYFYSTGEIYRDFLLPQKFVHKVERDKKGKRTLKYKIFNFNQRKKQIHFTKFKGDTNAGVSKSDDEILSYYAQNDLLTLFFNFSKIKPNNLNSFALIAAGANDKDGRVDIFIPDGKQKQKLQKSLNTQFQPYIAYINQDIFSSSKGELHLSINEKGYANRAILKDVLLFGDIVAKMVSVKEKP</sequence>
<reference evidence="2 3" key="1">
    <citation type="submission" date="2020-10" db="EMBL/GenBank/DDBJ databases">
        <title>Campylobacter and Helicobacter PacBio genomes.</title>
        <authorList>
            <person name="Lane C."/>
        </authorList>
    </citation>
    <scope>NUCLEOTIDE SEQUENCE [LARGE SCALE GENOMIC DNA]</scope>
    <source>
        <strain evidence="2 3">2016D-0077</strain>
    </source>
</reference>
<organism evidence="2 3">
    <name type="scientific">Campylobacter corcagiensis</name>
    <dbReference type="NCBI Taxonomy" id="1448857"/>
    <lineage>
        <taxon>Bacteria</taxon>
        <taxon>Pseudomonadati</taxon>
        <taxon>Campylobacterota</taxon>
        <taxon>Epsilonproteobacteria</taxon>
        <taxon>Campylobacterales</taxon>
        <taxon>Campylobacteraceae</taxon>
        <taxon>Campylobacter</taxon>
    </lineage>
</organism>
<keyword evidence="3" id="KW-1185">Reference proteome</keyword>
<evidence type="ECO:0000256" key="1">
    <source>
        <dbReference type="SAM" id="SignalP"/>
    </source>
</evidence>
<dbReference type="EMBL" id="CP063078">
    <property type="protein sequence ID" value="QOQ87587.1"/>
    <property type="molecule type" value="Genomic_DNA"/>
</dbReference>
<accession>A0A7M1LG72</accession>
<evidence type="ECO:0000313" key="2">
    <source>
        <dbReference type="EMBL" id="QOQ87587.1"/>
    </source>
</evidence>